<dbReference type="InterPro" id="IPR050303">
    <property type="entry name" value="GatZ_KbaZ_carbometab"/>
</dbReference>
<dbReference type="OrthoDB" id="1649937at2"/>
<feature type="transmembrane region" description="Helical" evidence="9">
    <location>
        <begin position="142"/>
        <end position="162"/>
    </location>
</feature>
<keyword evidence="5" id="KW-0598">Phosphotransferase system</keyword>
<evidence type="ECO:0000256" key="3">
    <source>
        <dbReference type="ARBA" id="ARBA00022475"/>
    </source>
</evidence>
<accession>A0A410Q9F2</accession>
<name>A0A410Q9F2_9FIRM</name>
<feature type="transmembrane region" description="Helical" evidence="9">
    <location>
        <begin position="26"/>
        <end position="44"/>
    </location>
</feature>
<keyword evidence="7 9" id="KW-1133">Transmembrane helix</keyword>
<dbReference type="GO" id="GO:0005886">
    <property type="term" value="C:plasma membrane"/>
    <property type="evidence" value="ECO:0007669"/>
    <property type="project" value="UniProtKB-SubCell"/>
</dbReference>
<dbReference type="EMBL" id="CP035282">
    <property type="protein sequence ID" value="QAT60596.1"/>
    <property type="molecule type" value="Genomic_DNA"/>
</dbReference>
<keyword evidence="4 10" id="KW-0762">Sugar transport</keyword>
<evidence type="ECO:0000256" key="9">
    <source>
        <dbReference type="SAM" id="Phobius"/>
    </source>
</evidence>
<sequence length="259" mass="27342">MLELSLMQILLISLYAFISDVDGLTFQMGLSNAIFAGAFTGIVVGDIKLGLAIGATLQLMGLGVATYGGASVPNYKAAAMLGTAFAAITGQSIEFAIGIAVPVGILLTHMGTLVRFVNVFFQHKAEKYADEANLTGVSRSNALCCLTWGFGAAIPVFLGLYFGSEVVGFVTDKIPVWLLTGLKVSGKILPAMGIAILMRYLPLKKFYPFMILGFAIAAFLNVSLVGVAIIGFAIAAIWLMIKNQGLQVQSQDEGGDIDD</sequence>
<comment type="subcellular location">
    <subcellularLocation>
        <location evidence="1">Cell membrane</location>
        <topology evidence="1">Multi-pass membrane protein</topology>
    </subcellularLocation>
</comment>
<organism evidence="10 11">
    <name type="scientific">Acidilutibacter cellobiosedens</name>
    <dbReference type="NCBI Taxonomy" id="2507161"/>
    <lineage>
        <taxon>Bacteria</taxon>
        <taxon>Bacillati</taxon>
        <taxon>Bacillota</taxon>
        <taxon>Tissierellia</taxon>
        <taxon>Tissierellales</taxon>
        <taxon>Acidilutibacteraceae</taxon>
        <taxon>Acidilutibacter</taxon>
    </lineage>
</organism>
<evidence type="ECO:0000256" key="8">
    <source>
        <dbReference type="ARBA" id="ARBA00023136"/>
    </source>
</evidence>
<evidence type="ECO:0000256" key="7">
    <source>
        <dbReference type="ARBA" id="ARBA00022989"/>
    </source>
</evidence>
<keyword evidence="3" id="KW-1003">Cell membrane</keyword>
<evidence type="ECO:0000256" key="4">
    <source>
        <dbReference type="ARBA" id="ARBA00022597"/>
    </source>
</evidence>
<dbReference type="InterPro" id="IPR004700">
    <property type="entry name" value="PTS_IIC_man"/>
</dbReference>
<evidence type="ECO:0000256" key="5">
    <source>
        <dbReference type="ARBA" id="ARBA00022683"/>
    </source>
</evidence>
<evidence type="ECO:0000313" key="10">
    <source>
        <dbReference type="EMBL" id="QAT60596.1"/>
    </source>
</evidence>
<gene>
    <name evidence="10" type="ORF">EQM13_02895</name>
</gene>
<feature type="transmembrane region" description="Helical" evidence="9">
    <location>
        <begin position="95"/>
        <end position="121"/>
    </location>
</feature>
<keyword evidence="8 9" id="KW-0472">Membrane</keyword>
<dbReference type="KEGG" id="spoa:EQM13_02895"/>
<dbReference type="Pfam" id="PF03609">
    <property type="entry name" value="EII-Sor"/>
    <property type="match status" value="1"/>
</dbReference>
<dbReference type="PANTHER" id="PTHR32502">
    <property type="entry name" value="N-ACETYLGALACTOSAMINE PERMEASE II COMPONENT-RELATED"/>
    <property type="match status" value="1"/>
</dbReference>
<keyword evidence="2" id="KW-0813">Transport</keyword>
<reference evidence="11" key="1">
    <citation type="submission" date="2019-01" db="EMBL/GenBank/DDBJ databases">
        <title>Draft genomes of a novel of Sporanaerobacter strains.</title>
        <authorList>
            <person name="Ma S."/>
        </authorList>
    </citation>
    <scope>NUCLEOTIDE SEQUENCE [LARGE SCALE GENOMIC DNA]</scope>
    <source>
        <strain evidence="11">NJN-17</strain>
    </source>
</reference>
<evidence type="ECO:0000313" key="11">
    <source>
        <dbReference type="Proteomes" id="UP000287969"/>
    </source>
</evidence>
<dbReference type="GO" id="GO:0009401">
    <property type="term" value="P:phosphoenolpyruvate-dependent sugar phosphotransferase system"/>
    <property type="evidence" value="ECO:0007669"/>
    <property type="project" value="UniProtKB-KW"/>
</dbReference>
<feature type="transmembrane region" description="Helical" evidence="9">
    <location>
        <begin position="51"/>
        <end position="70"/>
    </location>
</feature>
<dbReference type="PROSITE" id="PS51106">
    <property type="entry name" value="PTS_EIIC_TYPE_4"/>
    <property type="match status" value="1"/>
</dbReference>
<feature type="transmembrane region" description="Helical" evidence="9">
    <location>
        <begin position="174"/>
        <end position="197"/>
    </location>
</feature>
<dbReference type="Proteomes" id="UP000287969">
    <property type="component" value="Chromosome"/>
</dbReference>
<evidence type="ECO:0000256" key="6">
    <source>
        <dbReference type="ARBA" id="ARBA00022692"/>
    </source>
</evidence>
<feature type="transmembrane region" description="Helical" evidence="9">
    <location>
        <begin position="209"/>
        <end position="241"/>
    </location>
</feature>
<dbReference type="PANTHER" id="PTHR32502:SF28">
    <property type="entry name" value="PHOSPHOTRANSFERASE SYSTEM SUGAR-SPECIFIC EIIC COMPONENT"/>
    <property type="match status" value="1"/>
</dbReference>
<proteinExistence type="predicted"/>
<protein>
    <submittedName>
        <fullName evidence="10">PTS sugar transporter subunit IIC</fullName>
    </submittedName>
</protein>
<evidence type="ECO:0000256" key="2">
    <source>
        <dbReference type="ARBA" id="ARBA00022448"/>
    </source>
</evidence>
<evidence type="ECO:0000256" key="1">
    <source>
        <dbReference type="ARBA" id="ARBA00004651"/>
    </source>
</evidence>
<keyword evidence="11" id="KW-1185">Reference proteome</keyword>
<keyword evidence="6 9" id="KW-0812">Transmembrane</keyword>
<dbReference type="AlphaFoldDB" id="A0A410Q9F2"/>